<evidence type="ECO:0000256" key="2">
    <source>
        <dbReference type="SAM" id="Phobius"/>
    </source>
</evidence>
<sequence length="507" mass="53651">MSGIESVVVVWVVVLGIKAIIFASKELVHRDKSLEELCNGIEWAYKYCLHADDLLARTRAVFRVDRHILHLRKSLQKAHQRVWGRLGQAIMKLNPKVLSALLSDGGQIPVEKIHRLIRKSKIQGMSASIHQAQVELAAALAGLSNNPNVAQHLKQLQLANAAAPSLPPPSPGGANWGPPRFAEPASTPSRIAEPTPAPHRPAQPAPAPFRPSEHASAPAIVVSRPGPAYKHPQSATSAHLAPTATSETGGMRRGAQPPPAPSTRSERSQTRTEQSPAPSNRSDESRGRPEGSNASRKRHGRSRRRPEPSPAPLELSSPKKNPPRPTPATDPQPDPTRGRAKSAASSRPDGGAQRAQPPAAAAASAASPKGRQNTRDNAAAPRGRRGGMRGGMRGLSITRDNTAGDDITAGDGNKDSSDITADASNNDGADIIGGPRDYDDPEGYPSQDCYAEDYEYEAQDGGWEGGEDAEIDGDYGGVTGRIVGGLIECFTDAAGDCTLGDMLSGGW</sequence>
<dbReference type="Proteomes" id="UP000011715">
    <property type="component" value="Unassembled WGS sequence"/>
</dbReference>
<evidence type="ECO:0000313" key="5">
    <source>
        <dbReference type="Proteomes" id="UP000011715"/>
    </source>
</evidence>
<reference evidence="4" key="5">
    <citation type="submission" date="2015-06" db="UniProtKB">
        <authorList>
            <consortium name="EnsemblFungi"/>
        </authorList>
    </citation>
    <scope>IDENTIFICATION</scope>
    <source>
        <strain evidence="4">ATCC 64411</strain>
    </source>
</reference>
<feature type="compositionally biased region" description="Polar residues" evidence="1">
    <location>
        <begin position="271"/>
        <end position="280"/>
    </location>
</feature>
<dbReference type="AlphaFoldDB" id="A0A0C4DPZ4"/>
<keyword evidence="2" id="KW-0472">Membrane</keyword>
<feature type="compositionally biased region" description="Low complexity" evidence="1">
    <location>
        <begin position="352"/>
        <end position="368"/>
    </location>
</feature>
<organism evidence="4 5">
    <name type="scientific">Magnaporthiopsis poae (strain ATCC 64411 / 73-15)</name>
    <name type="common">Kentucky bluegrass fungus</name>
    <name type="synonym">Magnaporthe poae</name>
    <dbReference type="NCBI Taxonomy" id="644358"/>
    <lineage>
        <taxon>Eukaryota</taxon>
        <taxon>Fungi</taxon>
        <taxon>Dikarya</taxon>
        <taxon>Ascomycota</taxon>
        <taxon>Pezizomycotina</taxon>
        <taxon>Sordariomycetes</taxon>
        <taxon>Sordariomycetidae</taxon>
        <taxon>Magnaporthales</taxon>
        <taxon>Magnaporthaceae</taxon>
        <taxon>Magnaporthiopsis</taxon>
    </lineage>
</organism>
<evidence type="ECO:0000313" key="4">
    <source>
        <dbReference type="EnsemblFungi" id="MAPG_01925T0"/>
    </source>
</evidence>
<feature type="region of interest" description="Disordered" evidence="1">
    <location>
        <begin position="162"/>
        <end position="448"/>
    </location>
</feature>
<keyword evidence="2" id="KW-0812">Transmembrane</keyword>
<feature type="compositionally biased region" description="Pro residues" evidence="1">
    <location>
        <begin position="323"/>
        <end position="334"/>
    </location>
</feature>
<dbReference type="EMBL" id="GL876967">
    <property type="protein sequence ID" value="KLU82857.1"/>
    <property type="molecule type" value="Genomic_DNA"/>
</dbReference>
<keyword evidence="5" id="KW-1185">Reference proteome</keyword>
<feature type="compositionally biased region" description="Basic residues" evidence="1">
    <location>
        <begin position="295"/>
        <end position="304"/>
    </location>
</feature>
<proteinExistence type="predicted"/>
<dbReference type="EnsemblFungi" id="MAPG_01925T0">
    <property type="protein sequence ID" value="MAPG_01925T0"/>
    <property type="gene ID" value="MAPG_01925"/>
</dbReference>
<accession>A0A0C4DPZ4</accession>
<reference evidence="3" key="2">
    <citation type="submission" date="2010-05" db="EMBL/GenBank/DDBJ databases">
        <title>The Genome Sequence of Magnaporthe poae strain ATCC 64411.</title>
        <authorList>
            <consortium name="The Broad Institute Genome Sequencing Platform"/>
            <consortium name="Broad Institute Genome Sequencing Center for Infectious Disease"/>
            <person name="Ma L.-J."/>
            <person name="Dead R."/>
            <person name="Young S."/>
            <person name="Zeng Q."/>
            <person name="Koehrsen M."/>
            <person name="Alvarado L."/>
            <person name="Berlin A."/>
            <person name="Chapman S.B."/>
            <person name="Chen Z."/>
            <person name="Freedman E."/>
            <person name="Gellesch M."/>
            <person name="Goldberg J."/>
            <person name="Griggs A."/>
            <person name="Gujja S."/>
            <person name="Heilman E.R."/>
            <person name="Heiman D."/>
            <person name="Hepburn T."/>
            <person name="Howarth C."/>
            <person name="Jen D."/>
            <person name="Larson L."/>
            <person name="Mehta T."/>
            <person name="Neiman D."/>
            <person name="Pearson M."/>
            <person name="Roberts A."/>
            <person name="Saif S."/>
            <person name="Shea T."/>
            <person name="Shenoy N."/>
            <person name="Sisk P."/>
            <person name="Stolte C."/>
            <person name="Sykes S."/>
            <person name="Walk T."/>
            <person name="White J."/>
            <person name="Yandava C."/>
            <person name="Haas B."/>
            <person name="Nusbaum C."/>
            <person name="Birren B."/>
        </authorList>
    </citation>
    <scope>NUCLEOTIDE SEQUENCE</scope>
    <source>
        <strain evidence="3">ATCC 64411</strain>
    </source>
</reference>
<evidence type="ECO:0000313" key="3">
    <source>
        <dbReference type="EMBL" id="KLU82857.1"/>
    </source>
</evidence>
<dbReference type="VEuPathDB" id="FungiDB:MAPG_01925"/>
<reference evidence="4" key="4">
    <citation type="journal article" date="2015" name="G3 (Bethesda)">
        <title>Genome sequences of three phytopathogenic species of the Magnaporthaceae family of fungi.</title>
        <authorList>
            <person name="Okagaki L.H."/>
            <person name="Nunes C.C."/>
            <person name="Sailsbery J."/>
            <person name="Clay B."/>
            <person name="Brown D."/>
            <person name="John T."/>
            <person name="Oh Y."/>
            <person name="Young N."/>
            <person name="Fitzgerald M."/>
            <person name="Haas B.J."/>
            <person name="Zeng Q."/>
            <person name="Young S."/>
            <person name="Adiconis X."/>
            <person name="Fan L."/>
            <person name="Levin J.Z."/>
            <person name="Mitchell T.K."/>
            <person name="Okubara P.A."/>
            <person name="Farman M.L."/>
            <person name="Kohn L.M."/>
            <person name="Birren B."/>
            <person name="Ma L.-J."/>
            <person name="Dean R.A."/>
        </authorList>
    </citation>
    <scope>NUCLEOTIDE SEQUENCE</scope>
    <source>
        <strain evidence="4">ATCC 64411 / 73-15</strain>
    </source>
</reference>
<reference evidence="5" key="1">
    <citation type="submission" date="2010-05" db="EMBL/GenBank/DDBJ databases">
        <title>The genome sequence of Magnaporthe poae strain ATCC 64411.</title>
        <authorList>
            <person name="Ma L.-J."/>
            <person name="Dead R."/>
            <person name="Young S."/>
            <person name="Zeng Q."/>
            <person name="Koehrsen M."/>
            <person name="Alvarado L."/>
            <person name="Berlin A."/>
            <person name="Chapman S.B."/>
            <person name="Chen Z."/>
            <person name="Freedman E."/>
            <person name="Gellesch M."/>
            <person name="Goldberg J."/>
            <person name="Griggs A."/>
            <person name="Gujja S."/>
            <person name="Heilman E.R."/>
            <person name="Heiman D."/>
            <person name="Hepburn T."/>
            <person name="Howarth C."/>
            <person name="Jen D."/>
            <person name="Larson L."/>
            <person name="Mehta T."/>
            <person name="Neiman D."/>
            <person name="Pearson M."/>
            <person name="Roberts A."/>
            <person name="Saif S."/>
            <person name="Shea T."/>
            <person name="Shenoy N."/>
            <person name="Sisk P."/>
            <person name="Stolte C."/>
            <person name="Sykes S."/>
            <person name="Walk T."/>
            <person name="White J."/>
            <person name="Yandava C."/>
            <person name="Haas B."/>
            <person name="Nusbaum C."/>
            <person name="Birren B."/>
        </authorList>
    </citation>
    <scope>NUCLEOTIDE SEQUENCE [LARGE SCALE GENOMIC DNA]</scope>
    <source>
        <strain evidence="5">ATCC 64411 / 73-15</strain>
    </source>
</reference>
<evidence type="ECO:0000256" key="1">
    <source>
        <dbReference type="SAM" id="MobiDB-lite"/>
    </source>
</evidence>
<reference evidence="3" key="3">
    <citation type="submission" date="2011-03" db="EMBL/GenBank/DDBJ databases">
        <title>Annotation of Magnaporthe poae ATCC 64411.</title>
        <authorList>
            <person name="Ma L.-J."/>
            <person name="Dead R."/>
            <person name="Young S.K."/>
            <person name="Zeng Q."/>
            <person name="Gargeya S."/>
            <person name="Fitzgerald M."/>
            <person name="Haas B."/>
            <person name="Abouelleil A."/>
            <person name="Alvarado L."/>
            <person name="Arachchi H.M."/>
            <person name="Berlin A."/>
            <person name="Brown A."/>
            <person name="Chapman S.B."/>
            <person name="Chen Z."/>
            <person name="Dunbar C."/>
            <person name="Freedman E."/>
            <person name="Gearin G."/>
            <person name="Gellesch M."/>
            <person name="Goldberg J."/>
            <person name="Griggs A."/>
            <person name="Gujja S."/>
            <person name="Heiman D."/>
            <person name="Howarth C."/>
            <person name="Larson L."/>
            <person name="Lui A."/>
            <person name="MacDonald P.J.P."/>
            <person name="Mehta T."/>
            <person name="Montmayeur A."/>
            <person name="Murphy C."/>
            <person name="Neiman D."/>
            <person name="Pearson M."/>
            <person name="Priest M."/>
            <person name="Roberts A."/>
            <person name="Saif S."/>
            <person name="Shea T."/>
            <person name="Shenoy N."/>
            <person name="Sisk P."/>
            <person name="Stolte C."/>
            <person name="Sykes S."/>
            <person name="Yandava C."/>
            <person name="Wortman J."/>
            <person name="Nusbaum C."/>
            <person name="Birren B."/>
        </authorList>
    </citation>
    <scope>NUCLEOTIDE SEQUENCE</scope>
    <source>
        <strain evidence="3">ATCC 64411</strain>
    </source>
</reference>
<feature type="compositionally biased region" description="Polar residues" evidence="1">
    <location>
        <begin position="233"/>
        <end position="248"/>
    </location>
</feature>
<dbReference type="EMBL" id="ADBL01000481">
    <property type="status" value="NOT_ANNOTATED_CDS"/>
    <property type="molecule type" value="Genomic_DNA"/>
</dbReference>
<protein>
    <submittedName>
        <fullName evidence="3 4">Uncharacterized protein</fullName>
    </submittedName>
</protein>
<keyword evidence="2" id="KW-1133">Transmembrane helix</keyword>
<dbReference type="OMA" id="FTHEVNG"/>
<feature type="compositionally biased region" description="Pro residues" evidence="1">
    <location>
        <begin position="195"/>
        <end position="209"/>
    </location>
</feature>
<feature type="transmembrane region" description="Helical" evidence="2">
    <location>
        <begin position="6"/>
        <end position="24"/>
    </location>
</feature>
<dbReference type="STRING" id="644358.A0A0C4DPZ4"/>
<gene>
    <name evidence="3" type="ORF">MAPG_01925</name>
</gene>
<feature type="compositionally biased region" description="Polar residues" evidence="1">
    <location>
        <begin position="418"/>
        <end position="427"/>
    </location>
</feature>
<name>A0A0C4DPZ4_MAGP6</name>